<dbReference type="PROSITE" id="PS00135">
    <property type="entry name" value="TRYPSIN_SER"/>
    <property type="match status" value="1"/>
</dbReference>
<dbReference type="PRINTS" id="PR00722">
    <property type="entry name" value="CHYMOTRYPSIN"/>
</dbReference>
<dbReference type="EC" id="3.4.21.-" evidence="9"/>
<gene>
    <name evidence="13" type="ORF">DCHRY22_LOCUS12955</name>
</gene>
<comment type="domain">
    <text evidence="10">The clip domain consists of 35-55 residues which are 'knitted' together usually by 3 conserved disulfide bonds forming a clip-like compact structure.</text>
</comment>
<dbReference type="SMART" id="SM00020">
    <property type="entry name" value="Tryp_SPc"/>
    <property type="match status" value="1"/>
</dbReference>
<evidence type="ECO:0000256" key="4">
    <source>
        <dbReference type="ARBA" id="ARBA00022825"/>
    </source>
</evidence>
<dbReference type="Pfam" id="PF12032">
    <property type="entry name" value="CLIP"/>
    <property type="match status" value="1"/>
</dbReference>
<evidence type="ECO:0000256" key="3">
    <source>
        <dbReference type="ARBA" id="ARBA00022801"/>
    </source>
</evidence>
<evidence type="ECO:0000256" key="10">
    <source>
        <dbReference type="RuleBase" id="RU366078"/>
    </source>
</evidence>
<evidence type="ECO:0000256" key="7">
    <source>
        <dbReference type="ARBA" id="ARBA00023180"/>
    </source>
</evidence>
<keyword evidence="6" id="KW-1015">Disulfide bond</keyword>
<evidence type="ECO:0000256" key="6">
    <source>
        <dbReference type="ARBA" id="ARBA00023157"/>
    </source>
</evidence>
<dbReference type="InterPro" id="IPR009003">
    <property type="entry name" value="Peptidase_S1_PA"/>
</dbReference>
<dbReference type="OrthoDB" id="9028152at2759"/>
<dbReference type="GO" id="GO:0004252">
    <property type="term" value="F:serine-type endopeptidase activity"/>
    <property type="evidence" value="ECO:0007669"/>
    <property type="project" value="UniProtKB-UniRule"/>
</dbReference>
<feature type="domain" description="Clip" evidence="12">
    <location>
        <begin position="18"/>
        <end position="71"/>
    </location>
</feature>
<feature type="domain" description="Peptidase S1" evidence="11">
    <location>
        <begin position="118"/>
        <end position="369"/>
    </location>
</feature>
<name>A0A8J2R6K3_9NEOP</name>
<evidence type="ECO:0000256" key="2">
    <source>
        <dbReference type="ARBA" id="ARBA00022729"/>
    </source>
</evidence>
<reference evidence="13" key="1">
    <citation type="submission" date="2021-09" db="EMBL/GenBank/DDBJ databases">
        <authorList>
            <person name="Martin H S."/>
        </authorList>
    </citation>
    <scope>NUCLEOTIDE SEQUENCE</scope>
</reference>
<comment type="caution">
    <text evidence="13">The sequence shown here is derived from an EMBL/GenBank/DDBJ whole genome shotgun (WGS) entry which is preliminary data.</text>
</comment>
<dbReference type="GO" id="GO:0006508">
    <property type="term" value="P:proteolysis"/>
    <property type="evidence" value="ECO:0007669"/>
    <property type="project" value="UniProtKB-KW"/>
</dbReference>
<dbReference type="InterPro" id="IPR043504">
    <property type="entry name" value="Peptidase_S1_PA_chymotrypsin"/>
</dbReference>
<dbReference type="PROSITE" id="PS00134">
    <property type="entry name" value="TRYPSIN_HIS"/>
    <property type="match status" value="1"/>
</dbReference>
<evidence type="ECO:0000256" key="1">
    <source>
        <dbReference type="ARBA" id="ARBA00022670"/>
    </source>
</evidence>
<dbReference type="InterPro" id="IPR018114">
    <property type="entry name" value="TRYPSIN_HIS"/>
</dbReference>
<comment type="similarity">
    <text evidence="8 10">Belongs to the peptidase S1 family. CLIP subfamily.</text>
</comment>
<dbReference type="PROSITE" id="PS50240">
    <property type="entry name" value="TRYPSIN_DOM"/>
    <property type="match status" value="1"/>
</dbReference>
<dbReference type="PROSITE" id="PS51888">
    <property type="entry name" value="CLIP"/>
    <property type="match status" value="1"/>
</dbReference>
<dbReference type="InterPro" id="IPR051487">
    <property type="entry name" value="Ser/Thr_Proteases_Immune/Dev"/>
</dbReference>
<dbReference type="InterPro" id="IPR001254">
    <property type="entry name" value="Trypsin_dom"/>
</dbReference>
<keyword evidence="2" id="KW-0732">Signal</keyword>
<keyword evidence="10" id="KW-0964">Secreted</keyword>
<keyword evidence="5" id="KW-0865">Zymogen</keyword>
<dbReference type="Gene3D" id="3.30.1640.30">
    <property type="match status" value="1"/>
</dbReference>
<dbReference type="SUPFAM" id="SSF50494">
    <property type="entry name" value="Trypsin-like serine proteases"/>
    <property type="match status" value="1"/>
</dbReference>
<dbReference type="InterPro" id="IPR038565">
    <property type="entry name" value="CLIP_sf"/>
</dbReference>
<keyword evidence="3 9" id="KW-0378">Hydrolase</keyword>
<comment type="subcellular location">
    <subcellularLocation>
        <location evidence="10">Secreted</location>
    </subcellularLocation>
</comment>
<dbReference type="InterPro" id="IPR033116">
    <property type="entry name" value="TRYPSIN_SER"/>
</dbReference>
<evidence type="ECO:0000259" key="12">
    <source>
        <dbReference type="PROSITE" id="PS51888"/>
    </source>
</evidence>
<dbReference type="FunFam" id="2.40.10.10:FF:000028">
    <property type="entry name" value="Serine protease easter"/>
    <property type="match status" value="1"/>
</dbReference>
<dbReference type="Gene3D" id="2.40.10.10">
    <property type="entry name" value="Trypsin-like serine proteases"/>
    <property type="match status" value="2"/>
</dbReference>
<organism evidence="13 14">
    <name type="scientific">Danaus chrysippus</name>
    <name type="common">African queen</name>
    <dbReference type="NCBI Taxonomy" id="151541"/>
    <lineage>
        <taxon>Eukaryota</taxon>
        <taxon>Metazoa</taxon>
        <taxon>Ecdysozoa</taxon>
        <taxon>Arthropoda</taxon>
        <taxon>Hexapoda</taxon>
        <taxon>Insecta</taxon>
        <taxon>Pterygota</taxon>
        <taxon>Neoptera</taxon>
        <taxon>Endopterygota</taxon>
        <taxon>Lepidoptera</taxon>
        <taxon>Glossata</taxon>
        <taxon>Ditrysia</taxon>
        <taxon>Papilionoidea</taxon>
        <taxon>Nymphalidae</taxon>
        <taxon>Danainae</taxon>
        <taxon>Danaini</taxon>
        <taxon>Danaina</taxon>
        <taxon>Danaus</taxon>
        <taxon>Anosia</taxon>
    </lineage>
</organism>
<protein>
    <recommendedName>
        <fullName evidence="10">CLIP domain-containing serine protease</fullName>
        <ecNumber evidence="9">3.4.21.-</ecNumber>
    </recommendedName>
</protein>
<dbReference type="FunFam" id="3.30.1640.30:FF:000001">
    <property type="entry name" value="Serine protease 7"/>
    <property type="match status" value="1"/>
</dbReference>
<keyword evidence="7" id="KW-0325">Glycoprotein</keyword>
<accession>A0A8J2R6K3</accession>
<evidence type="ECO:0000313" key="13">
    <source>
        <dbReference type="EMBL" id="CAG9578944.1"/>
    </source>
</evidence>
<evidence type="ECO:0000256" key="5">
    <source>
        <dbReference type="ARBA" id="ARBA00023145"/>
    </source>
</evidence>
<dbReference type="Pfam" id="PF00089">
    <property type="entry name" value="Trypsin"/>
    <property type="match status" value="1"/>
</dbReference>
<sequence>MRSSLPSDATLLHKMSDTCKTPVGQTSHCVSLYKCPQLVTAFEQKPLKNEVVAFLKQSQCGFEDNVPMVCCGGLPDGMLQPKPVKQSTLKINADPVFREDSYLTTPEQCAVDTNGDKIYGGQIAEIDEFPCMALLGYKPATKPKLVYDCGGALINRRYVLTAAHCVVGKIETEVGKLSTVRLGEYDLQADIDCSDGVCADPVQDISVHSVYPHPGFSDQNINRKDDIALIRLAQRATYSHYVQPICLAHNRPLDTTSHFYVVGWGATIGGKSSPVKLTLPLPIFDKTLCVQKYRTLKAELTAGQICAGGHFSKDTCNGDSGGPLARKTESGIWEAVGVVSFGYGCGRDGWPGVYTSVPSYYDWIQETIRATNL</sequence>
<keyword evidence="14" id="KW-1185">Reference proteome</keyword>
<evidence type="ECO:0000259" key="11">
    <source>
        <dbReference type="PROSITE" id="PS50240"/>
    </source>
</evidence>
<dbReference type="InterPro" id="IPR001314">
    <property type="entry name" value="Peptidase_S1A"/>
</dbReference>
<dbReference type="AlphaFoldDB" id="A0A8J2R6K3"/>
<dbReference type="PANTHER" id="PTHR24256">
    <property type="entry name" value="TRYPTASE-RELATED"/>
    <property type="match status" value="1"/>
</dbReference>
<evidence type="ECO:0000256" key="9">
    <source>
        <dbReference type="RuleBase" id="RU363034"/>
    </source>
</evidence>
<dbReference type="SMART" id="SM00680">
    <property type="entry name" value="CLIP"/>
    <property type="match status" value="1"/>
</dbReference>
<keyword evidence="1 9" id="KW-0645">Protease</keyword>
<keyword evidence="4 9" id="KW-0720">Serine protease</keyword>
<dbReference type="CDD" id="cd00190">
    <property type="entry name" value="Tryp_SPc"/>
    <property type="match status" value="1"/>
</dbReference>
<proteinExistence type="inferred from homology"/>
<dbReference type="EMBL" id="CAKASE010000078">
    <property type="protein sequence ID" value="CAG9578944.1"/>
    <property type="molecule type" value="Genomic_DNA"/>
</dbReference>
<evidence type="ECO:0000256" key="8">
    <source>
        <dbReference type="ARBA" id="ARBA00024195"/>
    </source>
</evidence>
<dbReference type="Proteomes" id="UP000789524">
    <property type="component" value="Unassembled WGS sequence"/>
</dbReference>
<dbReference type="InterPro" id="IPR022700">
    <property type="entry name" value="CLIP"/>
</dbReference>
<evidence type="ECO:0000313" key="14">
    <source>
        <dbReference type="Proteomes" id="UP000789524"/>
    </source>
</evidence>
<dbReference type="GO" id="GO:0005576">
    <property type="term" value="C:extracellular region"/>
    <property type="evidence" value="ECO:0007669"/>
    <property type="project" value="UniProtKB-SubCell"/>
</dbReference>